<dbReference type="Proteomes" id="UP000515211">
    <property type="component" value="Chromosome 5"/>
</dbReference>
<keyword evidence="1" id="KW-0812">Transmembrane</keyword>
<evidence type="ECO:0000313" key="2">
    <source>
        <dbReference type="Proteomes" id="UP000515211"/>
    </source>
</evidence>
<dbReference type="RefSeq" id="XP_015965286.1">
    <property type="nucleotide sequence ID" value="XM_016109800.3"/>
</dbReference>
<accession>A0A6P4DAZ9</accession>
<evidence type="ECO:0000313" key="3">
    <source>
        <dbReference type="RefSeq" id="XP_015965286.1"/>
    </source>
</evidence>
<proteinExistence type="predicted"/>
<dbReference type="KEGG" id="adu:107489020"/>
<feature type="transmembrane region" description="Helical" evidence="1">
    <location>
        <begin position="7"/>
        <end position="28"/>
    </location>
</feature>
<keyword evidence="2" id="KW-1185">Reference proteome</keyword>
<reference evidence="2" key="1">
    <citation type="journal article" date="2016" name="Nat. Genet.">
        <title>The genome sequences of Arachis duranensis and Arachis ipaensis, the diploid ancestors of cultivated peanut.</title>
        <authorList>
            <person name="Bertioli D.J."/>
            <person name="Cannon S.B."/>
            <person name="Froenicke L."/>
            <person name="Huang G."/>
            <person name="Farmer A.D."/>
            <person name="Cannon E.K."/>
            <person name="Liu X."/>
            <person name="Gao D."/>
            <person name="Clevenger J."/>
            <person name="Dash S."/>
            <person name="Ren L."/>
            <person name="Moretzsohn M.C."/>
            <person name="Shirasawa K."/>
            <person name="Huang W."/>
            <person name="Vidigal B."/>
            <person name="Abernathy B."/>
            <person name="Chu Y."/>
            <person name="Niederhuth C.E."/>
            <person name="Umale P."/>
            <person name="Araujo A.C."/>
            <person name="Kozik A."/>
            <person name="Kim K.D."/>
            <person name="Burow M.D."/>
            <person name="Varshney R.K."/>
            <person name="Wang X."/>
            <person name="Zhang X."/>
            <person name="Barkley N."/>
            <person name="Guimaraes P.M."/>
            <person name="Isobe S."/>
            <person name="Guo B."/>
            <person name="Liao B."/>
            <person name="Stalker H.T."/>
            <person name="Schmitz R.J."/>
            <person name="Scheffler B.E."/>
            <person name="Leal-Bertioli S.C."/>
            <person name="Xun X."/>
            <person name="Jackson S.A."/>
            <person name="Michelmore R."/>
            <person name="Ozias-Akins P."/>
        </authorList>
    </citation>
    <scope>NUCLEOTIDE SEQUENCE [LARGE SCALE GENOMIC DNA]</scope>
    <source>
        <strain evidence="2">cv. V14167</strain>
    </source>
</reference>
<gene>
    <name evidence="3" type="primary">LOC107489020</name>
</gene>
<name>A0A6P4DAZ9_ARADU</name>
<organism evidence="2 3">
    <name type="scientific">Arachis duranensis</name>
    <name type="common">Wild peanut</name>
    <dbReference type="NCBI Taxonomy" id="130453"/>
    <lineage>
        <taxon>Eukaryota</taxon>
        <taxon>Viridiplantae</taxon>
        <taxon>Streptophyta</taxon>
        <taxon>Embryophyta</taxon>
        <taxon>Tracheophyta</taxon>
        <taxon>Spermatophyta</taxon>
        <taxon>Magnoliopsida</taxon>
        <taxon>eudicotyledons</taxon>
        <taxon>Gunneridae</taxon>
        <taxon>Pentapetalae</taxon>
        <taxon>rosids</taxon>
        <taxon>fabids</taxon>
        <taxon>Fabales</taxon>
        <taxon>Fabaceae</taxon>
        <taxon>Papilionoideae</taxon>
        <taxon>50 kb inversion clade</taxon>
        <taxon>dalbergioids sensu lato</taxon>
        <taxon>Dalbergieae</taxon>
        <taxon>Pterocarpus clade</taxon>
        <taxon>Arachis</taxon>
    </lineage>
</organism>
<reference evidence="3" key="2">
    <citation type="submission" date="2025-08" db="UniProtKB">
        <authorList>
            <consortium name="RefSeq"/>
        </authorList>
    </citation>
    <scope>IDENTIFICATION</scope>
    <source>
        <tissue evidence="3">Whole plant</tissue>
    </source>
</reference>
<keyword evidence="1" id="KW-0472">Membrane</keyword>
<protein>
    <submittedName>
        <fullName evidence="3">Uncharacterized protein LOC107489020 isoform X1</fullName>
    </submittedName>
</protein>
<dbReference type="GeneID" id="107489020"/>
<evidence type="ECO:0000256" key="1">
    <source>
        <dbReference type="SAM" id="Phobius"/>
    </source>
</evidence>
<feature type="transmembrane region" description="Helical" evidence="1">
    <location>
        <begin position="40"/>
        <end position="58"/>
    </location>
</feature>
<dbReference type="AlphaFoldDB" id="A0A6P4DAZ9"/>
<sequence>MAQPLSLNPAATIASSVATVGVAVLSFWVPGTVLWPLEPWFEPLPFCMVVAPWLWVMFQLLRVAIEATAAAGQEEKGVFDAFYSFRVSTIKETDDEAYEEFYCVLFIRCYCFSY</sequence>
<keyword evidence="1" id="KW-1133">Transmembrane helix</keyword>